<evidence type="ECO:0000313" key="5">
    <source>
        <dbReference type="Proteomes" id="UP000254841"/>
    </source>
</evidence>
<evidence type="ECO:0000256" key="1">
    <source>
        <dbReference type="ARBA" id="ARBA00010996"/>
    </source>
</evidence>
<dbReference type="Proteomes" id="UP000254841">
    <property type="component" value="Unassembled WGS sequence"/>
</dbReference>
<dbReference type="CDD" id="cd02968">
    <property type="entry name" value="SCO"/>
    <property type="match status" value="1"/>
</dbReference>
<proteinExistence type="inferred from homology"/>
<dbReference type="PANTHER" id="PTHR12151">
    <property type="entry name" value="ELECTRON TRANSPORT PROTIN SCO1/SENC FAMILY MEMBER"/>
    <property type="match status" value="1"/>
</dbReference>
<dbReference type="PANTHER" id="PTHR12151:SF25">
    <property type="entry name" value="LINALOOL DEHYDRATASE_ISOMERASE DOMAIN-CONTAINING PROTEIN"/>
    <property type="match status" value="1"/>
</dbReference>
<sequence>MSRAIGIVAVVVFVVGLGVWSVQKYHSYHFKAQTTNGEVSMDTFLGKYKIVYFGYMSCPDVCPATLGLLQESLQDLQDETDLSDVVVLFITLDPKRDSLKALDSYVKHFYPNAYGLRFDEQTLQEVTKRYGVKYEIIPLKDSKLGYSIAHSSSLYLFDKQGFLTQEVSNLATLKDDLLSFFANH</sequence>
<dbReference type="Gene3D" id="3.40.30.10">
    <property type="entry name" value="Glutaredoxin"/>
    <property type="match status" value="1"/>
</dbReference>
<reference evidence="4 5" key="1">
    <citation type="submission" date="2018-06" db="EMBL/GenBank/DDBJ databases">
        <authorList>
            <consortium name="Pathogen Informatics"/>
            <person name="Doyle S."/>
        </authorList>
    </citation>
    <scope>NUCLEOTIDE SEQUENCE [LARGE SCALE GENOMIC DNA]</scope>
    <source>
        <strain evidence="4 5">NCTC12410</strain>
    </source>
</reference>
<accession>A0A377J5V5</accession>
<keyword evidence="3" id="KW-1015">Disulfide bond</keyword>
<evidence type="ECO:0000256" key="3">
    <source>
        <dbReference type="PIRSR" id="PIRSR603782-2"/>
    </source>
</evidence>
<dbReference type="EMBL" id="UGHV01000001">
    <property type="protein sequence ID" value="STO97841.1"/>
    <property type="molecule type" value="Genomic_DNA"/>
</dbReference>
<evidence type="ECO:0000313" key="4">
    <source>
        <dbReference type="EMBL" id="STO97841.1"/>
    </source>
</evidence>
<dbReference type="AlphaFoldDB" id="A0A377J5V5"/>
<keyword evidence="2" id="KW-0479">Metal-binding</keyword>
<dbReference type="GO" id="GO:0046872">
    <property type="term" value="F:metal ion binding"/>
    <property type="evidence" value="ECO:0007669"/>
    <property type="project" value="UniProtKB-KW"/>
</dbReference>
<dbReference type="InterPro" id="IPR036249">
    <property type="entry name" value="Thioredoxin-like_sf"/>
</dbReference>
<name>A0A377J5V5_9HELI</name>
<keyword evidence="2" id="KW-0186">Copper</keyword>
<gene>
    <name evidence="4" type="ORF">NCTC12410_01682</name>
</gene>
<feature type="binding site" evidence="2">
    <location>
        <position position="62"/>
    </location>
    <ligand>
        <name>Cu cation</name>
        <dbReference type="ChEBI" id="CHEBI:23378"/>
    </ligand>
</feature>
<feature type="binding site" evidence="2">
    <location>
        <position position="150"/>
    </location>
    <ligand>
        <name>Cu cation</name>
        <dbReference type="ChEBI" id="CHEBI:23378"/>
    </ligand>
</feature>
<feature type="disulfide bond" description="Redox-active" evidence="3">
    <location>
        <begin position="58"/>
        <end position="62"/>
    </location>
</feature>
<dbReference type="RefSeq" id="WP_181814259.1">
    <property type="nucleotide sequence ID" value="NZ_UGHV01000001.1"/>
</dbReference>
<organism evidence="4 5">
    <name type="scientific">Helicobacter canis</name>
    <dbReference type="NCBI Taxonomy" id="29419"/>
    <lineage>
        <taxon>Bacteria</taxon>
        <taxon>Pseudomonadati</taxon>
        <taxon>Campylobacterota</taxon>
        <taxon>Epsilonproteobacteria</taxon>
        <taxon>Campylobacterales</taxon>
        <taxon>Helicobacteraceae</taxon>
        <taxon>Helicobacter</taxon>
    </lineage>
</organism>
<evidence type="ECO:0000256" key="2">
    <source>
        <dbReference type="PIRSR" id="PIRSR603782-1"/>
    </source>
</evidence>
<dbReference type="Pfam" id="PF02630">
    <property type="entry name" value="SCO1-SenC"/>
    <property type="match status" value="1"/>
</dbReference>
<dbReference type="InterPro" id="IPR003782">
    <property type="entry name" value="SCO1/SenC"/>
</dbReference>
<protein>
    <submittedName>
        <fullName evidence="4">SCO1/SenC</fullName>
    </submittedName>
</protein>
<feature type="binding site" evidence="2">
    <location>
        <position position="58"/>
    </location>
    <ligand>
        <name>Cu cation</name>
        <dbReference type="ChEBI" id="CHEBI:23378"/>
    </ligand>
</feature>
<dbReference type="SUPFAM" id="SSF52833">
    <property type="entry name" value="Thioredoxin-like"/>
    <property type="match status" value="1"/>
</dbReference>
<comment type="similarity">
    <text evidence="1">Belongs to the SCO1/2 family.</text>
</comment>